<reference evidence="1 2" key="1">
    <citation type="submission" date="2016-03" db="EMBL/GenBank/DDBJ databases">
        <title>Draft genome sequence of Flavobacterium fryxellicola DSM 16209.</title>
        <authorList>
            <person name="Shin S.-K."/>
            <person name="Yi H."/>
        </authorList>
    </citation>
    <scope>NUCLEOTIDE SEQUENCE [LARGE SCALE GENOMIC DNA]</scope>
    <source>
        <strain evidence="1 2">DSM 16209</strain>
    </source>
</reference>
<gene>
    <name evidence="1" type="ORF">FBFR_08770</name>
</gene>
<protein>
    <submittedName>
        <fullName evidence="1">Uncharacterized protein</fullName>
    </submittedName>
</protein>
<dbReference type="Pfam" id="PF26622">
    <property type="entry name" value="DUF8199"/>
    <property type="match status" value="1"/>
</dbReference>
<keyword evidence="2" id="KW-1185">Reference proteome</keyword>
<evidence type="ECO:0000313" key="2">
    <source>
        <dbReference type="Proteomes" id="UP000077164"/>
    </source>
</evidence>
<sequence length="114" mass="13312">MGFAFNVRYCGNVITSVTLKTPVQDQSLEKDCCGVIEKKSHCCNDKEIKFLKKTDHLIQKNVPFQTDFVFQINEWNALEVLFVSNFRNGQFASYYCDANAPPFFKLYHQYIFYA</sequence>
<dbReference type="EMBL" id="LVJE01000013">
    <property type="protein sequence ID" value="OAB28239.1"/>
    <property type="molecule type" value="Genomic_DNA"/>
</dbReference>
<dbReference type="AlphaFoldDB" id="A0A167XD56"/>
<organism evidence="1 2">
    <name type="scientific">Flavobacterium fryxellicola</name>
    <dbReference type="NCBI Taxonomy" id="249352"/>
    <lineage>
        <taxon>Bacteria</taxon>
        <taxon>Pseudomonadati</taxon>
        <taxon>Bacteroidota</taxon>
        <taxon>Flavobacteriia</taxon>
        <taxon>Flavobacteriales</taxon>
        <taxon>Flavobacteriaceae</taxon>
        <taxon>Flavobacterium</taxon>
    </lineage>
</organism>
<dbReference type="InterPro" id="IPR058512">
    <property type="entry name" value="DUF8199"/>
</dbReference>
<name>A0A167XD56_9FLAO</name>
<dbReference type="OrthoDB" id="795045at2"/>
<dbReference type="NCBIfam" id="NF047658">
    <property type="entry name" value="HYC_CC_PP"/>
    <property type="match status" value="1"/>
</dbReference>
<dbReference type="STRING" id="249352.SAMN05444395_103249"/>
<dbReference type="InterPro" id="IPR058060">
    <property type="entry name" value="HYC_CC_PP"/>
</dbReference>
<evidence type="ECO:0000313" key="1">
    <source>
        <dbReference type="EMBL" id="OAB28239.1"/>
    </source>
</evidence>
<comment type="caution">
    <text evidence="1">The sequence shown here is derived from an EMBL/GenBank/DDBJ whole genome shotgun (WGS) entry which is preliminary data.</text>
</comment>
<accession>A0A167XD56</accession>
<proteinExistence type="predicted"/>
<dbReference type="Proteomes" id="UP000077164">
    <property type="component" value="Unassembled WGS sequence"/>
</dbReference>